<dbReference type="EMBL" id="LXQA010631783">
    <property type="protein sequence ID" value="MCI63140.1"/>
    <property type="molecule type" value="Genomic_DNA"/>
</dbReference>
<proteinExistence type="predicted"/>
<comment type="caution">
    <text evidence="1">The sequence shown here is derived from an EMBL/GenBank/DDBJ whole genome shotgun (WGS) entry which is preliminary data.</text>
</comment>
<name>A0A392TSD7_9FABA</name>
<feature type="non-terminal residue" evidence="1">
    <location>
        <position position="24"/>
    </location>
</feature>
<reference evidence="1 2" key="1">
    <citation type="journal article" date="2018" name="Front. Plant Sci.">
        <title>Red Clover (Trifolium pratense) and Zigzag Clover (T. medium) - A Picture of Genomic Similarities and Differences.</title>
        <authorList>
            <person name="Dluhosova J."/>
            <person name="Istvanek J."/>
            <person name="Nedelnik J."/>
            <person name="Repkova J."/>
        </authorList>
    </citation>
    <scope>NUCLEOTIDE SEQUENCE [LARGE SCALE GENOMIC DNA]</scope>
    <source>
        <strain evidence="2">cv. 10/8</strain>
        <tissue evidence="1">Leaf</tissue>
    </source>
</reference>
<protein>
    <submittedName>
        <fullName evidence="1">Uncharacterized protein</fullName>
    </submittedName>
</protein>
<keyword evidence="2" id="KW-1185">Reference proteome</keyword>
<dbReference type="Proteomes" id="UP000265520">
    <property type="component" value="Unassembled WGS sequence"/>
</dbReference>
<sequence length="24" mass="2766">MGCLMNYLYLVSVGFDDLIKQSKQ</sequence>
<dbReference type="AlphaFoldDB" id="A0A392TSD7"/>
<accession>A0A392TSD7</accession>
<organism evidence="1 2">
    <name type="scientific">Trifolium medium</name>
    <dbReference type="NCBI Taxonomy" id="97028"/>
    <lineage>
        <taxon>Eukaryota</taxon>
        <taxon>Viridiplantae</taxon>
        <taxon>Streptophyta</taxon>
        <taxon>Embryophyta</taxon>
        <taxon>Tracheophyta</taxon>
        <taxon>Spermatophyta</taxon>
        <taxon>Magnoliopsida</taxon>
        <taxon>eudicotyledons</taxon>
        <taxon>Gunneridae</taxon>
        <taxon>Pentapetalae</taxon>
        <taxon>rosids</taxon>
        <taxon>fabids</taxon>
        <taxon>Fabales</taxon>
        <taxon>Fabaceae</taxon>
        <taxon>Papilionoideae</taxon>
        <taxon>50 kb inversion clade</taxon>
        <taxon>NPAAA clade</taxon>
        <taxon>Hologalegina</taxon>
        <taxon>IRL clade</taxon>
        <taxon>Trifolieae</taxon>
        <taxon>Trifolium</taxon>
    </lineage>
</organism>
<evidence type="ECO:0000313" key="1">
    <source>
        <dbReference type="EMBL" id="MCI63140.1"/>
    </source>
</evidence>
<evidence type="ECO:0000313" key="2">
    <source>
        <dbReference type="Proteomes" id="UP000265520"/>
    </source>
</evidence>